<dbReference type="Pfam" id="PF05742">
    <property type="entry name" value="TANGO2"/>
    <property type="match status" value="1"/>
</dbReference>
<dbReference type="RefSeq" id="WP_049697134.1">
    <property type="nucleotide sequence ID" value="NZ_JAQDQF010000001.1"/>
</dbReference>
<dbReference type="PANTHER" id="PTHR17985:SF8">
    <property type="entry name" value="TRANSPORT AND GOLGI ORGANIZATION PROTEIN 2 HOMOLOG"/>
    <property type="match status" value="1"/>
</dbReference>
<sequence>MCLILFAVDADPRYEFLLAANRDEIYSRPTEGIHRWADAPIIGGRDLTAGGTWMGVSTTSPRRMAAVTNVRIGEPKVLPDKRSRGDLPVDFLVGEATPREAAEHLVRHADEYAPVNLLVADGVDVWWATNAPVPEARAVAPGWHGLSNGVLDSDWPKVTDGVRRFQHVAAEPGALPDDYLAMLDDRRLADPARLPDTGIDPEREHELSAMFVDMDGYGTRASSVLRMGRDGRGDLTERRFHEGKAAATTVLSW</sequence>
<protein>
    <recommendedName>
        <fullName evidence="3">NRDE family protein</fullName>
    </recommendedName>
</protein>
<comment type="caution">
    <text evidence="1">The sequence shown here is derived from an EMBL/GenBank/DDBJ whole genome shotgun (WGS) entry which is preliminary data.</text>
</comment>
<evidence type="ECO:0000313" key="1">
    <source>
        <dbReference type="EMBL" id="KNA93042.1"/>
    </source>
</evidence>
<proteinExistence type="predicted"/>
<dbReference type="InterPro" id="IPR008551">
    <property type="entry name" value="TANGO2"/>
</dbReference>
<dbReference type="Proteomes" id="UP000037247">
    <property type="component" value="Unassembled WGS sequence"/>
</dbReference>
<dbReference type="EMBL" id="LDTZ01000013">
    <property type="protein sequence ID" value="KNA93042.1"/>
    <property type="molecule type" value="Genomic_DNA"/>
</dbReference>
<evidence type="ECO:0008006" key="3">
    <source>
        <dbReference type="Google" id="ProtNLM"/>
    </source>
</evidence>
<accession>A0ABR5IHJ0</accession>
<evidence type="ECO:0000313" key="2">
    <source>
        <dbReference type="Proteomes" id="UP000037247"/>
    </source>
</evidence>
<name>A0ABR5IHJ0_9ACTN</name>
<gene>
    <name evidence="1" type="ORF">ABW18_00850</name>
</gene>
<keyword evidence="2" id="KW-1185">Reference proteome</keyword>
<dbReference type="PANTHER" id="PTHR17985">
    <property type="entry name" value="SER/THR-RICH PROTEIN T10 IN DGCR REGION"/>
    <property type="match status" value="1"/>
</dbReference>
<reference evidence="1 2" key="1">
    <citation type="submission" date="2015-05" db="EMBL/GenBank/DDBJ databases">
        <title>Draft genome sequence of the bacterium Gordonia jacobaea a new member of the Gordonia genus.</title>
        <authorList>
            <person name="Jimenez-Galisteo G."/>
            <person name="Dominguez A."/>
            <person name="Munoz E."/>
            <person name="Vinas M."/>
        </authorList>
    </citation>
    <scope>NUCLEOTIDE SEQUENCE [LARGE SCALE GENOMIC DNA]</scope>
    <source>
        <strain evidence="2">mv1</strain>
    </source>
</reference>
<organism evidence="1 2">
    <name type="scientific">Gordonia jacobaea</name>
    <dbReference type="NCBI Taxonomy" id="122202"/>
    <lineage>
        <taxon>Bacteria</taxon>
        <taxon>Bacillati</taxon>
        <taxon>Actinomycetota</taxon>
        <taxon>Actinomycetes</taxon>
        <taxon>Mycobacteriales</taxon>
        <taxon>Gordoniaceae</taxon>
        <taxon>Gordonia</taxon>
    </lineage>
</organism>